<keyword evidence="5 7" id="KW-0472">Membrane</keyword>
<dbReference type="RefSeq" id="WP_051790605.1">
    <property type="nucleotide sequence ID" value="NZ_CP013251.1"/>
</dbReference>
<gene>
    <name evidence="9" type="ORF">EZMO1_0183</name>
</gene>
<dbReference type="STRING" id="570277.EZMO1_0183"/>
<feature type="transmembrane region" description="Helical" evidence="7">
    <location>
        <begin position="290"/>
        <end position="310"/>
    </location>
</feature>
<feature type="transmembrane region" description="Helical" evidence="7">
    <location>
        <begin position="138"/>
        <end position="161"/>
    </location>
</feature>
<dbReference type="Proteomes" id="UP000071065">
    <property type="component" value="Chromosome"/>
</dbReference>
<dbReference type="GO" id="GO:0016020">
    <property type="term" value="C:membrane"/>
    <property type="evidence" value="ECO:0007669"/>
    <property type="project" value="UniProtKB-SubCell"/>
</dbReference>
<evidence type="ECO:0000256" key="7">
    <source>
        <dbReference type="SAM" id="Phobius"/>
    </source>
</evidence>
<keyword evidence="3 7" id="KW-0812">Transmembrane</keyword>
<feature type="transmembrane region" description="Helical" evidence="7">
    <location>
        <begin position="167"/>
        <end position="189"/>
    </location>
</feature>
<dbReference type="AlphaFoldDB" id="A0A142B6S3"/>
<dbReference type="SUPFAM" id="SSF103473">
    <property type="entry name" value="MFS general substrate transporter"/>
    <property type="match status" value="1"/>
</dbReference>
<protein>
    <submittedName>
        <fullName evidence="9">Major facilitator superfamily MFS_1</fullName>
    </submittedName>
</protein>
<keyword evidence="2" id="KW-0813">Transport</keyword>
<evidence type="ECO:0000256" key="5">
    <source>
        <dbReference type="ARBA" id="ARBA00023136"/>
    </source>
</evidence>
<keyword evidence="4 7" id="KW-1133">Transmembrane helix</keyword>
<feature type="transmembrane region" description="Helical" evidence="7">
    <location>
        <begin position="221"/>
        <end position="245"/>
    </location>
</feature>
<evidence type="ECO:0000256" key="6">
    <source>
        <dbReference type="SAM" id="MobiDB-lite"/>
    </source>
</evidence>
<feature type="transmembrane region" description="Helical" evidence="7">
    <location>
        <begin position="257"/>
        <end position="278"/>
    </location>
</feature>
<comment type="subcellular location">
    <subcellularLocation>
        <location evidence="1">Membrane</location>
        <topology evidence="1">Multi-pass membrane protein</topology>
    </subcellularLocation>
</comment>
<feature type="transmembrane region" description="Helical" evidence="7">
    <location>
        <begin position="395"/>
        <end position="415"/>
    </location>
</feature>
<dbReference type="PATRIC" id="fig|570277.3.peg.190"/>
<organism evidence="9 10">
    <name type="scientific">Endozoicomonas montiporae CL-33</name>
    <dbReference type="NCBI Taxonomy" id="570277"/>
    <lineage>
        <taxon>Bacteria</taxon>
        <taxon>Pseudomonadati</taxon>
        <taxon>Pseudomonadota</taxon>
        <taxon>Gammaproteobacteria</taxon>
        <taxon>Oceanospirillales</taxon>
        <taxon>Endozoicomonadaceae</taxon>
        <taxon>Endozoicomonas</taxon>
    </lineage>
</organism>
<evidence type="ECO:0000256" key="4">
    <source>
        <dbReference type="ARBA" id="ARBA00022989"/>
    </source>
</evidence>
<dbReference type="PROSITE" id="PS50850">
    <property type="entry name" value="MFS"/>
    <property type="match status" value="1"/>
</dbReference>
<dbReference type="PANTHER" id="PTHR23505:SF79">
    <property type="entry name" value="PROTEIN SPINSTER"/>
    <property type="match status" value="1"/>
</dbReference>
<dbReference type="PANTHER" id="PTHR23505">
    <property type="entry name" value="SPINSTER"/>
    <property type="match status" value="1"/>
</dbReference>
<dbReference type="GO" id="GO:0022857">
    <property type="term" value="F:transmembrane transporter activity"/>
    <property type="evidence" value="ECO:0007669"/>
    <property type="project" value="InterPro"/>
</dbReference>
<dbReference type="EMBL" id="CP013251">
    <property type="protein sequence ID" value="AMO54449.1"/>
    <property type="molecule type" value="Genomic_DNA"/>
</dbReference>
<evidence type="ECO:0000259" key="8">
    <source>
        <dbReference type="PROSITE" id="PS50850"/>
    </source>
</evidence>
<evidence type="ECO:0000313" key="10">
    <source>
        <dbReference type="Proteomes" id="UP000071065"/>
    </source>
</evidence>
<feature type="transmembrane region" description="Helical" evidence="7">
    <location>
        <begin position="362"/>
        <end position="383"/>
    </location>
</feature>
<dbReference type="KEGG" id="emp:EZMO1_0183"/>
<feature type="transmembrane region" description="Helical" evidence="7">
    <location>
        <begin position="12"/>
        <end position="29"/>
    </location>
</feature>
<reference evidence="9 10" key="1">
    <citation type="journal article" date="2016" name="Front. Microbiol.">
        <title>Genomic Insight into the Host-Endosymbiont Relationship of Endozoicomonas montiporae CL-33(T) with its Coral Host.</title>
        <authorList>
            <person name="Ding J.-Y."/>
            <person name="Shiu J.-H."/>
            <person name="Chen W.-M."/>
            <person name="Chiang Y.-R."/>
            <person name="Tang S.-L."/>
        </authorList>
    </citation>
    <scope>NUCLEOTIDE SEQUENCE [LARGE SCALE GENOMIC DNA]</scope>
    <source>
        <strain evidence="9 10">CL-33</strain>
    </source>
</reference>
<dbReference type="OrthoDB" id="6057322at2"/>
<proteinExistence type="predicted"/>
<sequence>MSQNSYSNPYRYYVLAVLFIAYVFNFVDRQVMTILIEPIKNEFGASDTQMGLLSGFAFAIFYASLGVPVARLADKWSRRNVLTISITLWSAITALCGMAANFWQMALLRIGVGVGKAGGTPPSQSLLSDYFPQEKRSLALGIYSAAPHVGVLVGLFGGAMIADAYGWRVVFVVFGLPGLLLAPILYFTVREPVRDIKPQPDAKDSLWGTVKQLYKMPTFSYISLAIGVTAISAFGLGAWAPSFLIRIHGISIVEAGLYLGLVGAFCGGIGAVLGGYICDRMAARNPVWQLRFPAISILLSLPFLMGFILWPETDTVAILGKNVPVAILFMMCSTLLAGFWVGPTYAAAQNLTPPECRAQASALLLLAFNLLGMGFGPFLIGVLSDAFVDTYGAESIRYALAWSLVTVVLGAFFFWKGSGHYRQAMEGREQEEDYPAELGNSTESTA</sequence>
<dbReference type="InterPro" id="IPR036259">
    <property type="entry name" value="MFS_trans_sf"/>
</dbReference>
<name>A0A142B6S3_9GAMM</name>
<evidence type="ECO:0000256" key="3">
    <source>
        <dbReference type="ARBA" id="ARBA00022692"/>
    </source>
</evidence>
<dbReference type="Pfam" id="PF07690">
    <property type="entry name" value="MFS_1"/>
    <property type="match status" value="1"/>
</dbReference>
<feature type="transmembrane region" description="Helical" evidence="7">
    <location>
        <begin position="50"/>
        <end position="70"/>
    </location>
</feature>
<dbReference type="InterPro" id="IPR011701">
    <property type="entry name" value="MFS"/>
</dbReference>
<evidence type="ECO:0000313" key="9">
    <source>
        <dbReference type="EMBL" id="AMO54449.1"/>
    </source>
</evidence>
<feature type="transmembrane region" description="Helical" evidence="7">
    <location>
        <begin position="82"/>
        <end position="103"/>
    </location>
</feature>
<dbReference type="Gene3D" id="1.20.1250.20">
    <property type="entry name" value="MFS general substrate transporter like domains"/>
    <property type="match status" value="1"/>
</dbReference>
<feature type="domain" description="Major facilitator superfamily (MFS) profile" evidence="8">
    <location>
        <begin position="14"/>
        <end position="419"/>
    </location>
</feature>
<dbReference type="InterPro" id="IPR020846">
    <property type="entry name" value="MFS_dom"/>
</dbReference>
<dbReference type="CDD" id="cd17328">
    <property type="entry name" value="MFS_spinster_like"/>
    <property type="match status" value="1"/>
</dbReference>
<dbReference type="InterPro" id="IPR044770">
    <property type="entry name" value="MFS_spinster-like"/>
</dbReference>
<feature type="region of interest" description="Disordered" evidence="6">
    <location>
        <begin position="426"/>
        <end position="446"/>
    </location>
</feature>
<feature type="transmembrane region" description="Helical" evidence="7">
    <location>
        <begin position="322"/>
        <end position="341"/>
    </location>
</feature>
<accession>A0A142B6S3</accession>
<evidence type="ECO:0000256" key="2">
    <source>
        <dbReference type="ARBA" id="ARBA00022448"/>
    </source>
</evidence>
<evidence type="ECO:0000256" key="1">
    <source>
        <dbReference type="ARBA" id="ARBA00004141"/>
    </source>
</evidence>